<feature type="compositionally biased region" description="Polar residues" evidence="1">
    <location>
        <begin position="102"/>
        <end position="112"/>
    </location>
</feature>
<feature type="transmembrane region" description="Helical" evidence="2">
    <location>
        <begin position="30"/>
        <end position="47"/>
    </location>
</feature>
<feature type="region of interest" description="Disordered" evidence="1">
    <location>
        <begin position="83"/>
        <end position="122"/>
    </location>
</feature>
<organism evidence="3 4">
    <name type="scientific">Gardnerella vaginalis</name>
    <dbReference type="NCBI Taxonomy" id="2702"/>
    <lineage>
        <taxon>Bacteria</taxon>
        <taxon>Bacillati</taxon>
        <taxon>Actinomycetota</taxon>
        <taxon>Actinomycetes</taxon>
        <taxon>Bifidobacteriales</taxon>
        <taxon>Bifidobacteriaceae</taxon>
        <taxon>Gardnerella</taxon>
    </lineage>
</organism>
<protein>
    <submittedName>
        <fullName evidence="3">Uncharacterized protein</fullName>
    </submittedName>
</protein>
<dbReference type="AlphaFoldDB" id="A0A3E1J106"/>
<keyword evidence="2" id="KW-0812">Transmembrane</keyword>
<proteinExistence type="predicted"/>
<name>A0A3E1J106_GARVA</name>
<dbReference type="OrthoDB" id="3243332at2"/>
<gene>
    <name evidence="3" type="ORF">AXE77_03810</name>
</gene>
<accession>A0A3E1J106</accession>
<evidence type="ECO:0000313" key="4">
    <source>
        <dbReference type="Proteomes" id="UP000259221"/>
    </source>
</evidence>
<evidence type="ECO:0000313" key="3">
    <source>
        <dbReference type="EMBL" id="RFD79868.1"/>
    </source>
</evidence>
<keyword evidence="2" id="KW-0472">Membrane</keyword>
<comment type="caution">
    <text evidence="3">The sequence shown here is derived from an EMBL/GenBank/DDBJ whole genome shotgun (WGS) entry which is preliminary data.</text>
</comment>
<reference evidence="3 4" key="1">
    <citation type="submission" date="2016-02" db="EMBL/GenBank/DDBJ databases">
        <authorList>
            <person name="Alioto T."/>
            <person name="Alioto T."/>
        </authorList>
    </citation>
    <scope>NUCLEOTIDE SEQUENCE [LARGE SCALE GENOMIC DNA]</scope>
    <source>
        <strain evidence="3 4">NR010</strain>
    </source>
</reference>
<sequence length="376" mass="41054">MQTLNVLAQTMQKAIRKATRKAQRTHARRIFTTSIIVLICAGTLPLLNACETSQNIHIQHPAQTSMPQDVCAQAYLSAQHSQRIITPNEVSKSDDNHKAKRSQNNAQSNIKPTTNKTVTTDTEWKQSIKNWETVAQQCPGRLSEAIARRAKNQWLLISGQSGAQGAEAVADPTAYAQQTELEAYAQLRNVLESYEHIQWSREPLVQVAKAENQIAFILQTLAAKKINGVTLKDSDMAASNSQGFIHAAGVGADEDLRNNAYDIPPQALASGKARDNASNIDLPIAAIAYMDCARAELKSFEGNTDISTTKRKNDSQYGTDTNAGEGRPASGADGHYSDTQVRAAQALKDAIIKLITSRLLRAYSLGYPADEKLVLK</sequence>
<evidence type="ECO:0000256" key="1">
    <source>
        <dbReference type="SAM" id="MobiDB-lite"/>
    </source>
</evidence>
<evidence type="ECO:0000256" key="2">
    <source>
        <dbReference type="SAM" id="Phobius"/>
    </source>
</evidence>
<dbReference type="EMBL" id="LRTV01000006">
    <property type="protein sequence ID" value="RFD79868.1"/>
    <property type="molecule type" value="Genomic_DNA"/>
</dbReference>
<dbReference type="Proteomes" id="UP000259221">
    <property type="component" value="Unassembled WGS sequence"/>
</dbReference>
<keyword evidence="2" id="KW-1133">Transmembrane helix</keyword>
<feature type="region of interest" description="Disordered" evidence="1">
    <location>
        <begin position="305"/>
        <end position="335"/>
    </location>
</feature>